<evidence type="ECO:0000256" key="4">
    <source>
        <dbReference type="ARBA" id="ARBA00023136"/>
    </source>
</evidence>
<evidence type="ECO:0000256" key="5">
    <source>
        <dbReference type="ARBA" id="ARBA00023180"/>
    </source>
</evidence>
<accession>A0A2T9ZAJ4</accession>
<evidence type="ECO:0000256" key="1">
    <source>
        <dbReference type="ARBA" id="ARBA00004479"/>
    </source>
</evidence>
<comment type="subcellular location">
    <subcellularLocation>
        <location evidence="1">Membrane</location>
        <topology evidence="1">Single-pass type I membrane protein</topology>
    </subcellularLocation>
</comment>
<gene>
    <name evidence="8" type="ORF">BB560_004021</name>
</gene>
<dbReference type="PANTHER" id="PTHR13412">
    <property type="entry name" value="T-CELL IMMUNOMODULATORY PROTEIN HOMOLOG"/>
    <property type="match status" value="1"/>
</dbReference>
<dbReference type="PANTHER" id="PTHR13412:SF0">
    <property type="entry name" value="T-CELL IMMUNOMODULATORY PROTEIN"/>
    <property type="match status" value="1"/>
</dbReference>
<evidence type="ECO:0000259" key="7">
    <source>
        <dbReference type="Pfam" id="PF23122"/>
    </source>
</evidence>
<feature type="domain" description="T-cell immunomodulatory protein TIP C2" evidence="7">
    <location>
        <begin position="447"/>
        <end position="520"/>
    </location>
</feature>
<evidence type="ECO:0000256" key="2">
    <source>
        <dbReference type="ARBA" id="ARBA00022692"/>
    </source>
</evidence>
<keyword evidence="3 6" id="KW-1133">Transmembrane helix</keyword>
<feature type="non-terminal residue" evidence="8">
    <location>
        <position position="1"/>
    </location>
</feature>
<dbReference type="InterPro" id="IPR057089">
    <property type="entry name" value="C2_TIP"/>
</dbReference>
<evidence type="ECO:0000256" key="6">
    <source>
        <dbReference type="SAM" id="Phobius"/>
    </source>
</evidence>
<dbReference type="GO" id="GO:0005886">
    <property type="term" value="C:plasma membrane"/>
    <property type="evidence" value="ECO:0007669"/>
    <property type="project" value="TreeGrafter"/>
</dbReference>
<dbReference type="InterPro" id="IPR024881">
    <property type="entry name" value="Tip"/>
</dbReference>
<feature type="transmembrane region" description="Helical" evidence="6">
    <location>
        <begin position="537"/>
        <end position="557"/>
    </location>
</feature>
<keyword evidence="2 6" id="KW-0812">Transmembrane</keyword>
<proteinExistence type="predicted"/>
<keyword evidence="5" id="KW-0325">Glycoprotein</keyword>
<evidence type="ECO:0000313" key="9">
    <source>
        <dbReference type="Proteomes" id="UP000245609"/>
    </source>
</evidence>
<evidence type="ECO:0000256" key="3">
    <source>
        <dbReference type="ARBA" id="ARBA00022989"/>
    </source>
</evidence>
<dbReference type="Proteomes" id="UP000245609">
    <property type="component" value="Unassembled WGS sequence"/>
</dbReference>
<dbReference type="AlphaFoldDB" id="A0A2T9ZAJ4"/>
<comment type="caution">
    <text evidence="8">The sequence shown here is derived from an EMBL/GenBank/DDBJ whole genome shotgun (WGS) entry which is preliminary data.</text>
</comment>
<dbReference type="Pfam" id="PF23122">
    <property type="entry name" value="C2_ITFG1"/>
    <property type="match status" value="1"/>
</dbReference>
<dbReference type="OrthoDB" id="10022113at2759"/>
<dbReference type="EMBL" id="MBFS01000990">
    <property type="protein sequence ID" value="PVV01557.1"/>
    <property type="molecule type" value="Genomic_DNA"/>
</dbReference>
<sequence length="581" mass="64378">GADSFNLNDFEGILLSLSNFSPSVVSNPNGRTDIVLLAKDQSALQRIGYVPKTKKFSLLSTIQLSSISSSKVENLVVLAPPSPAYNTDLFLHTRDQFAGDVAVLNSSHPLFFDYYGNFSVGMLANPYSESSPQIESPMLFKPLYNQSSNSLTFKQLANPHSSAFIDLDGDCLAGNTAPESDKFEFSSSGVLPEGTGQISFADIDNSGSMDMIFPVCNSTSCEIHIVYNSQLPFCNTESTYNLPKNSKCRPLDHVCKSDINFGFDLSNPKYHAVIKMEEILPGETLKVEDPNFDGPQPIQIQLEEKQAVVKRRASIFDGVWEKLFGDKDGKKIRGNSRVRLLKNVGDESKSANNLPRRRDFKVLGSGTEMDSGLYLEGNPTKAVFYDMDENGTLDILVSYVDKTGKSRIKLFKNNYHTASSFFLKASVCSYGGYSSHDKNLGYMFGGSFKCVLTSGKKKLVMTGSQLSSTGYRSFQQPFVLFGLGKFNNYINALYIGSTTSFVSTTESLIPNSRLYFLVDRKDNFKPILVLPEAKNPYFILIGLSVTMVILAVSILVLNKFERDSDLAEKQNQLFWINFDAL</sequence>
<evidence type="ECO:0000313" key="8">
    <source>
        <dbReference type="EMBL" id="PVV01557.1"/>
    </source>
</evidence>
<name>A0A2T9ZAJ4_9FUNG</name>
<organism evidence="8 9">
    <name type="scientific">Smittium megazygosporum</name>
    <dbReference type="NCBI Taxonomy" id="133381"/>
    <lineage>
        <taxon>Eukaryota</taxon>
        <taxon>Fungi</taxon>
        <taxon>Fungi incertae sedis</taxon>
        <taxon>Zoopagomycota</taxon>
        <taxon>Kickxellomycotina</taxon>
        <taxon>Harpellomycetes</taxon>
        <taxon>Harpellales</taxon>
        <taxon>Legeriomycetaceae</taxon>
        <taxon>Smittium</taxon>
    </lineage>
</organism>
<protein>
    <recommendedName>
        <fullName evidence="7">T-cell immunomodulatory protein TIP C2 domain-containing protein</fullName>
    </recommendedName>
</protein>
<keyword evidence="4 6" id="KW-0472">Membrane</keyword>
<keyword evidence="9" id="KW-1185">Reference proteome</keyword>
<reference evidence="8 9" key="1">
    <citation type="journal article" date="2018" name="MBio">
        <title>Comparative Genomics Reveals the Core Gene Toolbox for the Fungus-Insect Symbiosis.</title>
        <authorList>
            <person name="Wang Y."/>
            <person name="Stata M."/>
            <person name="Wang W."/>
            <person name="Stajich J.E."/>
            <person name="White M.M."/>
            <person name="Moncalvo J.M."/>
        </authorList>
    </citation>
    <scope>NUCLEOTIDE SEQUENCE [LARGE SCALE GENOMIC DNA]</scope>
    <source>
        <strain evidence="8 9">SC-DP-2</strain>
    </source>
</reference>